<sequence length="306" mass="33625">MRIRKRQVPLPLSSLLPVPLSDLYFNRSPTATARYFRGGYKDGGDDFGSLQLSLPPPSQISDRLIQRDLIKKKEEVKALDDDNGDVDVKSRTDASGSKNVNPRGESDSSIQGTPYIVLDQYMFLVNFSCFLVAPFTVCMNIYIYIYMIVVEKNEKVVSLRKRRGFINFEDYEDEEDEEASGGGGRINKGKKKAKKSGGGLEEGSRCSRVNGRGWRCCQQTLVGYSLCEHHLGKGRVRSMNKSGGSRGGEKKAVVVEVKKKRVKLGMVKARSISSLLGQTSTSGGTSGDVDQGEISAPADQFAACDK</sequence>
<feature type="compositionally biased region" description="Basic and acidic residues" evidence="3">
    <location>
        <begin position="81"/>
        <end position="92"/>
    </location>
</feature>
<feature type="domain" description="WRC" evidence="5">
    <location>
        <begin position="200"/>
        <end position="245"/>
    </location>
</feature>
<evidence type="ECO:0000256" key="3">
    <source>
        <dbReference type="SAM" id="MobiDB-lite"/>
    </source>
</evidence>
<keyword evidence="1" id="KW-0539">Nucleus</keyword>
<evidence type="ECO:0000313" key="7">
    <source>
        <dbReference type="Proteomes" id="UP000694251"/>
    </source>
</evidence>
<keyword evidence="4" id="KW-0812">Transmembrane</keyword>
<keyword evidence="4" id="KW-1133">Transmembrane helix</keyword>
<dbReference type="PROSITE" id="PS51667">
    <property type="entry name" value="WRC"/>
    <property type="match status" value="1"/>
</dbReference>
<evidence type="ECO:0000256" key="4">
    <source>
        <dbReference type="SAM" id="Phobius"/>
    </source>
</evidence>
<dbReference type="PANTHER" id="PTHR34122">
    <property type="entry name" value="EXPRESSED PROTEIN-RELATED"/>
    <property type="match status" value="1"/>
</dbReference>
<name>A0A8T2G5T4_ARASU</name>
<proteinExistence type="predicted"/>
<dbReference type="Pfam" id="PF08879">
    <property type="entry name" value="WRC"/>
    <property type="match status" value="1"/>
</dbReference>
<evidence type="ECO:0000259" key="5">
    <source>
        <dbReference type="PROSITE" id="PS51667"/>
    </source>
</evidence>
<accession>A0A8T2G5T4</accession>
<evidence type="ECO:0000313" key="6">
    <source>
        <dbReference type="EMBL" id="KAG7643985.1"/>
    </source>
</evidence>
<feature type="region of interest" description="Disordered" evidence="3">
    <location>
        <begin position="276"/>
        <end position="306"/>
    </location>
</feature>
<gene>
    <name evidence="6" type="ORF">ISN44_As02g037340</name>
</gene>
<organism evidence="6 7">
    <name type="scientific">Arabidopsis suecica</name>
    <name type="common">Swedish thale-cress</name>
    <name type="synonym">Cardaminopsis suecica</name>
    <dbReference type="NCBI Taxonomy" id="45249"/>
    <lineage>
        <taxon>Eukaryota</taxon>
        <taxon>Viridiplantae</taxon>
        <taxon>Streptophyta</taxon>
        <taxon>Embryophyta</taxon>
        <taxon>Tracheophyta</taxon>
        <taxon>Spermatophyta</taxon>
        <taxon>Magnoliopsida</taxon>
        <taxon>eudicotyledons</taxon>
        <taxon>Gunneridae</taxon>
        <taxon>Pentapetalae</taxon>
        <taxon>rosids</taxon>
        <taxon>malvids</taxon>
        <taxon>Brassicales</taxon>
        <taxon>Brassicaceae</taxon>
        <taxon>Camelineae</taxon>
        <taxon>Arabidopsis</taxon>
    </lineage>
</organism>
<feature type="region of interest" description="Disordered" evidence="3">
    <location>
        <begin position="175"/>
        <end position="208"/>
    </location>
</feature>
<evidence type="ECO:0000256" key="1">
    <source>
        <dbReference type="ARBA" id="ARBA00023242"/>
    </source>
</evidence>
<dbReference type="Proteomes" id="UP000694251">
    <property type="component" value="Chromosome 2"/>
</dbReference>
<dbReference type="EMBL" id="JAEFBJ010000002">
    <property type="protein sequence ID" value="KAG7643985.1"/>
    <property type="molecule type" value="Genomic_DNA"/>
</dbReference>
<reference evidence="6 7" key="1">
    <citation type="submission" date="2020-12" db="EMBL/GenBank/DDBJ databases">
        <title>Concerted genomic and epigenomic changes stabilize Arabidopsis allopolyploids.</title>
        <authorList>
            <person name="Chen Z."/>
        </authorList>
    </citation>
    <scope>NUCLEOTIDE SEQUENCE [LARGE SCALE GENOMIC DNA]</scope>
    <source>
        <strain evidence="6">As9502</strain>
        <tissue evidence="6">Leaf</tissue>
    </source>
</reference>
<protein>
    <submittedName>
        <fullName evidence="6">WRC domain</fullName>
    </submittedName>
</protein>
<keyword evidence="4" id="KW-0472">Membrane</keyword>
<dbReference type="OrthoDB" id="686202at2759"/>
<evidence type="ECO:0000256" key="2">
    <source>
        <dbReference type="PROSITE-ProRule" id="PRU01002"/>
    </source>
</evidence>
<comment type="caution">
    <text evidence="2">Lacks conserved residue(s) required for the propagation of feature annotation.</text>
</comment>
<feature type="transmembrane region" description="Helical" evidence="4">
    <location>
        <begin position="123"/>
        <end position="149"/>
    </location>
</feature>
<feature type="region of interest" description="Disordered" evidence="3">
    <location>
        <begin position="81"/>
        <end position="109"/>
    </location>
</feature>
<dbReference type="PANTHER" id="PTHR34122:SF1">
    <property type="entry name" value="EXPRESSED PROTEIN"/>
    <property type="match status" value="1"/>
</dbReference>
<keyword evidence="7" id="KW-1185">Reference proteome</keyword>
<dbReference type="AlphaFoldDB" id="A0A8T2G5T4"/>
<dbReference type="InterPro" id="IPR014977">
    <property type="entry name" value="WRC_dom"/>
</dbReference>
<feature type="compositionally biased region" description="Low complexity" evidence="3">
    <location>
        <begin position="276"/>
        <end position="289"/>
    </location>
</feature>
<comment type="caution">
    <text evidence="6">The sequence shown here is derived from an EMBL/GenBank/DDBJ whole genome shotgun (WGS) entry which is preliminary data.</text>
</comment>